<name>A0ABV1UQR4_9ACTN</name>
<dbReference type="RefSeq" id="WP_351975364.1">
    <property type="nucleotide sequence ID" value="NZ_JBEPBX010000004.1"/>
</dbReference>
<proteinExistence type="predicted"/>
<feature type="region of interest" description="Disordered" evidence="1">
    <location>
        <begin position="140"/>
        <end position="160"/>
    </location>
</feature>
<evidence type="ECO:0000313" key="3">
    <source>
        <dbReference type="Proteomes" id="UP001445472"/>
    </source>
</evidence>
<dbReference type="Pfam" id="PF17314">
    <property type="entry name" value="DUF5360"/>
    <property type="match status" value="1"/>
</dbReference>
<comment type="caution">
    <text evidence="2">The sequence shown here is derived from an EMBL/GenBank/DDBJ whole genome shotgun (WGS) entry which is preliminary data.</text>
</comment>
<organism evidence="2 3">
    <name type="scientific">Streptomyces xantholiticus</name>
    <dbReference type="NCBI Taxonomy" id="68285"/>
    <lineage>
        <taxon>Bacteria</taxon>
        <taxon>Bacillati</taxon>
        <taxon>Actinomycetota</taxon>
        <taxon>Actinomycetes</taxon>
        <taxon>Kitasatosporales</taxon>
        <taxon>Streptomycetaceae</taxon>
        <taxon>Streptomyces</taxon>
    </lineage>
</organism>
<accession>A0ABV1UQR4</accession>
<dbReference type="Proteomes" id="UP001445472">
    <property type="component" value="Unassembled WGS sequence"/>
</dbReference>
<evidence type="ECO:0000256" key="1">
    <source>
        <dbReference type="SAM" id="MobiDB-lite"/>
    </source>
</evidence>
<gene>
    <name evidence="2" type="ORF">ABT276_07155</name>
</gene>
<reference evidence="2 3" key="1">
    <citation type="submission" date="2024-06" db="EMBL/GenBank/DDBJ databases">
        <title>The Natural Products Discovery Center: Release of the First 8490 Sequenced Strains for Exploring Actinobacteria Biosynthetic Diversity.</title>
        <authorList>
            <person name="Kalkreuter E."/>
            <person name="Kautsar S.A."/>
            <person name="Yang D."/>
            <person name="Bader C.D."/>
            <person name="Teijaro C.N."/>
            <person name="Fluegel L."/>
            <person name="Davis C.M."/>
            <person name="Simpson J.R."/>
            <person name="Lauterbach L."/>
            <person name="Steele A.D."/>
            <person name="Gui C."/>
            <person name="Meng S."/>
            <person name="Li G."/>
            <person name="Viehrig K."/>
            <person name="Ye F."/>
            <person name="Su P."/>
            <person name="Kiefer A.F."/>
            <person name="Nichols A."/>
            <person name="Cepeda A.J."/>
            <person name="Yan W."/>
            <person name="Fan B."/>
            <person name="Jiang Y."/>
            <person name="Adhikari A."/>
            <person name="Zheng C.-J."/>
            <person name="Schuster L."/>
            <person name="Cowan T.M."/>
            <person name="Smanski M.J."/>
            <person name="Chevrette M.G."/>
            <person name="De Carvalho L.P.S."/>
            <person name="Shen B."/>
        </authorList>
    </citation>
    <scope>NUCLEOTIDE SEQUENCE [LARGE SCALE GENOMIC DNA]</scope>
    <source>
        <strain evidence="2 3">NPDC000837</strain>
    </source>
</reference>
<sequence length="160" mass="16848">MLSPGHVGDARDGPGLLAHRTASLPALVPARHAYEDLDDPVTNDWNHSFLPRDVTASAAGLAAPYLLRCGGTGGFARHRASWGPLMLVSLALTSTAGLQAVVLWALRGDWSVTWWVPERFLLLFPVPSVVLLMRQEAGAAAPGGGDAVRAAAEPGIQSPR</sequence>
<evidence type="ECO:0000313" key="2">
    <source>
        <dbReference type="EMBL" id="MER6613146.1"/>
    </source>
</evidence>
<protein>
    <submittedName>
        <fullName evidence="2">DUF5360 family protein</fullName>
    </submittedName>
</protein>
<keyword evidence="3" id="KW-1185">Reference proteome</keyword>
<dbReference type="EMBL" id="JBEPBX010000004">
    <property type="protein sequence ID" value="MER6613146.1"/>
    <property type="molecule type" value="Genomic_DNA"/>
</dbReference>
<dbReference type="InterPro" id="IPR020348">
    <property type="entry name" value="Uncharacterised_YvaD"/>
</dbReference>